<reference evidence="4 5" key="1">
    <citation type="submission" date="2018-03" db="EMBL/GenBank/DDBJ databases">
        <title>Genomes of Pezizomycetes fungi and the evolution of truffles.</title>
        <authorList>
            <person name="Murat C."/>
            <person name="Payen T."/>
            <person name="Noel B."/>
            <person name="Kuo A."/>
            <person name="Martin F.M."/>
        </authorList>
    </citation>
    <scope>NUCLEOTIDE SEQUENCE [LARGE SCALE GENOMIC DNA]</scope>
    <source>
        <strain evidence="4">091103-1</strain>
    </source>
</reference>
<accession>A0A317T2G0</accession>
<proteinExistence type="inferred from homology"/>
<keyword evidence="5" id="KW-1185">Reference proteome</keyword>
<dbReference type="Proteomes" id="UP000246991">
    <property type="component" value="Unassembled WGS sequence"/>
</dbReference>
<dbReference type="OrthoDB" id="441890at2759"/>
<evidence type="ECO:0000259" key="2">
    <source>
        <dbReference type="Pfam" id="PF07000"/>
    </source>
</evidence>
<dbReference type="PANTHER" id="PTHR13379">
    <property type="entry name" value="UNCHARACTERIZED DUF1308"/>
    <property type="match status" value="1"/>
</dbReference>
<dbReference type="EMBL" id="PYWC01000007">
    <property type="protein sequence ID" value="PWW79611.1"/>
    <property type="molecule type" value="Genomic_DNA"/>
</dbReference>
<gene>
    <name evidence="4" type="ORF">C7212DRAFT_350454</name>
</gene>
<evidence type="ECO:0000313" key="4">
    <source>
        <dbReference type="EMBL" id="PWW79611.1"/>
    </source>
</evidence>
<comment type="caution">
    <text evidence="4">The sequence shown here is derived from an EMBL/GenBank/DDBJ whole genome shotgun (WGS) entry which is preliminary data.</text>
</comment>
<feature type="domain" description="DUF5614" evidence="3">
    <location>
        <begin position="132"/>
        <end position="208"/>
    </location>
</feature>
<dbReference type="InterPro" id="IPR010733">
    <property type="entry name" value="DUF1308"/>
</dbReference>
<dbReference type="AlphaFoldDB" id="A0A317T2G0"/>
<evidence type="ECO:0000256" key="1">
    <source>
        <dbReference type="ARBA" id="ARBA00006588"/>
    </source>
</evidence>
<dbReference type="InterPro" id="IPR041076">
    <property type="entry name" value="DUF5614"/>
</dbReference>
<feature type="domain" description="DUF1308" evidence="2">
    <location>
        <begin position="284"/>
        <end position="369"/>
    </location>
</feature>
<evidence type="ECO:0008006" key="6">
    <source>
        <dbReference type="Google" id="ProtNLM"/>
    </source>
</evidence>
<evidence type="ECO:0000259" key="3">
    <source>
        <dbReference type="Pfam" id="PF18474"/>
    </source>
</evidence>
<dbReference type="Pfam" id="PF07000">
    <property type="entry name" value="DUF1308"/>
    <property type="match status" value="1"/>
</dbReference>
<dbReference type="PANTHER" id="PTHR13379:SF0">
    <property type="entry name" value="UPF0415 PROTEIN C7ORF25"/>
    <property type="match status" value="1"/>
</dbReference>
<comment type="similarity">
    <text evidence="1">Belongs to the UPF0415 family.</text>
</comment>
<name>A0A317T2G0_9PEZI</name>
<organism evidence="4 5">
    <name type="scientific">Tuber magnatum</name>
    <name type="common">white Piedmont truffle</name>
    <dbReference type="NCBI Taxonomy" id="42249"/>
    <lineage>
        <taxon>Eukaryota</taxon>
        <taxon>Fungi</taxon>
        <taxon>Dikarya</taxon>
        <taxon>Ascomycota</taxon>
        <taxon>Pezizomycotina</taxon>
        <taxon>Pezizomycetes</taxon>
        <taxon>Pezizales</taxon>
        <taxon>Tuberaceae</taxon>
        <taxon>Tuber</taxon>
    </lineage>
</organism>
<protein>
    <recommendedName>
        <fullName evidence="6">DUF1308 domain-containing protein</fullName>
    </recommendedName>
</protein>
<sequence length="485" mass="52417">MLHSYSEDIIYSDSDADSPNPLAAALVTRAHRLLDSLESLQTHLRRHSLTKEVEIRPFATSLRSETRTLEALATTPPTPEATHSLRSSNLSYLEAVWKCARAQVGVRGICQSFGFVDKEGEGGDRGDGGSSNDRKGKKGSVGVDVVAENGLVWIKVSTITAERVVHSLAKGGWEDAEGEIGLVKCVRGLVKASRCFRVQYLHPSVLVWLPNLLLDGEGEGEQEEERVAVEGFVKAIVAEGARVQLGAGAILGRGEDPAATAIEESTEKALRDMVRPLITTSTTINLDVTILLALVSDITHGPVSIQERFHPAIIRQLALESSGRRMGEEIYPLLHARTLLTTATAKKRFVEIVDIVGSPSEKERARMVLEGQAEEGEWEGLSTYGLGASGAGGGGGKWELKLPVGIIEDDWAPENQVQQRIVAKLSTVNRAVFVTGWKKGFTTITSNRTVAKTIEGLVEDGETGPDMFVLNTSRSLVGKAKRIDV</sequence>
<evidence type="ECO:0000313" key="5">
    <source>
        <dbReference type="Proteomes" id="UP000246991"/>
    </source>
</evidence>
<dbReference type="STRING" id="42249.A0A317T2G0"/>
<dbReference type="Pfam" id="PF18474">
    <property type="entry name" value="DUF5614"/>
    <property type="match status" value="1"/>
</dbReference>